<gene>
    <name evidence="4" type="ORF">GEV02_17450</name>
</gene>
<keyword evidence="5" id="KW-1185">Reference proteome</keyword>
<dbReference type="InterPro" id="IPR006311">
    <property type="entry name" value="TAT_signal"/>
</dbReference>
<dbReference type="AlphaFoldDB" id="A0A6A7N4N4"/>
<organism evidence="4 5">
    <name type="scientific">Rugamonas aquatica</name>
    <dbReference type="NCBI Taxonomy" id="2743357"/>
    <lineage>
        <taxon>Bacteria</taxon>
        <taxon>Pseudomonadati</taxon>
        <taxon>Pseudomonadota</taxon>
        <taxon>Betaproteobacteria</taxon>
        <taxon>Burkholderiales</taxon>
        <taxon>Oxalobacteraceae</taxon>
        <taxon>Telluria group</taxon>
        <taxon>Rugamonas</taxon>
    </lineage>
</organism>
<evidence type="ECO:0000259" key="3">
    <source>
        <dbReference type="Pfam" id="PF00266"/>
    </source>
</evidence>
<dbReference type="InterPro" id="IPR015421">
    <property type="entry name" value="PyrdxlP-dep_Trfase_major"/>
</dbReference>
<keyword evidence="4" id="KW-0032">Aminotransferase</keyword>
<evidence type="ECO:0000256" key="2">
    <source>
        <dbReference type="SAM" id="SignalP"/>
    </source>
</evidence>
<feature type="chain" id="PRO_5025546873" evidence="2">
    <location>
        <begin position="28"/>
        <end position="444"/>
    </location>
</feature>
<keyword evidence="1" id="KW-0663">Pyridoxal phosphate</keyword>
<dbReference type="EMBL" id="WHUG01000006">
    <property type="protein sequence ID" value="MQA39940.1"/>
    <property type="molecule type" value="Genomic_DNA"/>
</dbReference>
<keyword evidence="2" id="KW-0732">Signal</keyword>
<dbReference type="Gene3D" id="3.90.1150.10">
    <property type="entry name" value="Aspartate Aminotransferase, domain 1"/>
    <property type="match status" value="1"/>
</dbReference>
<dbReference type="PROSITE" id="PS51318">
    <property type="entry name" value="TAT"/>
    <property type="match status" value="1"/>
</dbReference>
<name>A0A6A7N4N4_9BURK</name>
<accession>A0A6A7N4N4</accession>
<reference evidence="4 5" key="1">
    <citation type="submission" date="2019-10" db="EMBL/GenBank/DDBJ databases">
        <title>Two novel species isolated from a subtropical stream in China.</title>
        <authorList>
            <person name="Lu H."/>
        </authorList>
    </citation>
    <scope>NUCLEOTIDE SEQUENCE [LARGE SCALE GENOMIC DNA]</scope>
    <source>
        <strain evidence="4 5">FT29W</strain>
    </source>
</reference>
<evidence type="ECO:0000313" key="4">
    <source>
        <dbReference type="EMBL" id="MQA39940.1"/>
    </source>
</evidence>
<dbReference type="InterPro" id="IPR015422">
    <property type="entry name" value="PyrdxlP-dep_Trfase_small"/>
</dbReference>
<dbReference type="Gene3D" id="3.40.640.10">
    <property type="entry name" value="Type I PLP-dependent aspartate aminotransferase-like (Major domain)"/>
    <property type="match status" value="1"/>
</dbReference>
<dbReference type="InterPro" id="IPR000192">
    <property type="entry name" value="Aminotrans_V_dom"/>
</dbReference>
<dbReference type="SUPFAM" id="SSF53383">
    <property type="entry name" value="PLP-dependent transferases"/>
    <property type="match status" value="1"/>
</dbReference>
<dbReference type="GO" id="GO:0008483">
    <property type="term" value="F:transaminase activity"/>
    <property type="evidence" value="ECO:0007669"/>
    <property type="project" value="UniProtKB-KW"/>
</dbReference>
<evidence type="ECO:0000313" key="5">
    <source>
        <dbReference type="Proteomes" id="UP000440498"/>
    </source>
</evidence>
<comment type="caution">
    <text evidence="4">The sequence shown here is derived from an EMBL/GenBank/DDBJ whole genome shotgun (WGS) entry which is preliminary data.</text>
</comment>
<proteinExistence type="predicted"/>
<dbReference type="PANTHER" id="PTHR43092:SF6">
    <property type="entry name" value="BLR1280 PROTEIN"/>
    <property type="match status" value="1"/>
</dbReference>
<dbReference type="InterPro" id="IPR015424">
    <property type="entry name" value="PyrdxlP-dep_Trfase"/>
</dbReference>
<dbReference type="RefSeq" id="WP_152839177.1">
    <property type="nucleotide sequence ID" value="NZ_WHUG01000006.1"/>
</dbReference>
<dbReference type="Proteomes" id="UP000440498">
    <property type="component" value="Unassembled WGS sequence"/>
</dbReference>
<feature type="domain" description="Aminotransferase class V" evidence="3">
    <location>
        <begin position="100"/>
        <end position="404"/>
    </location>
</feature>
<evidence type="ECO:0000256" key="1">
    <source>
        <dbReference type="ARBA" id="ARBA00022898"/>
    </source>
</evidence>
<keyword evidence="4" id="KW-0808">Transferase</keyword>
<feature type="signal peptide" evidence="2">
    <location>
        <begin position="1"/>
        <end position="27"/>
    </location>
</feature>
<sequence>MKTTLARRRVLQGLGMSMLAATQTVHAAQAGKAGGAVDRAIAPLPAAPTGDPTAIATDEHYWSQVARQYSVRRDLLNLENGFYGIMARPVLAEYQRNVAYLNEHNSVYLRQGFAADAETARRRVAALLGVSPEEIALTRGATEALQNLIANYRGLRPGDTVMYADLDYDAAQQVFDSLQARRGVKLVRIMLPEPASRQSVIDTYAQALQRNPGTKLLLLTHVNNKTGLALPLAELTALARAQGVDVILDAAHALGQIDFRLADLGVDFAAFNLHKWIGAPLGVGFLYIRKERLSSIAPHLLGEGVDEDDIRSRVHSGTTNTANVMTVAAAIDFQQRIGLANKAARLRYLRDYWVKGVAGVKGLNILTPDEPGMAGAITSFRLAGQTGKAANQAIAARLLKEHGIFSVQRGGVEAGDCVRITPSLFTQPADLDRLVSALRQISRA</sequence>
<protein>
    <submittedName>
        <fullName evidence="4">Aminotransferase class V-fold PLP-dependent enzyme</fullName>
    </submittedName>
</protein>
<dbReference type="Pfam" id="PF00266">
    <property type="entry name" value="Aminotran_5"/>
    <property type="match status" value="1"/>
</dbReference>
<dbReference type="PANTHER" id="PTHR43092">
    <property type="entry name" value="L-CYSTEINE DESULFHYDRASE"/>
    <property type="match status" value="1"/>
</dbReference>